<dbReference type="OrthoDB" id="6147321at2759"/>
<dbReference type="Gene3D" id="1.20.1070.10">
    <property type="entry name" value="Rhodopsin 7-helix transmembrane proteins"/>
    <property type="match status" value="1"/>
</dbReference>
<feature type="domain" description="G-protein coupled receptors family 1 profile" evidence="6">
    <location>
        <begin position="1"/>
        <end position="185"/>
    </location>
</feature>
<dbReference type="SMART" id="SM01381">
    <property type="entry name" value="7TM_GPCR_Srsx"/>
    <property type="match status" value="1"/>
</dbReference>
<dbReference type="PANTHER" id="PTHR26451:SF897">
    <property type="entry name" value="TRACE AMINE-ASSOCIATED RECEPTOR 5-LIKE"/>
    <property type="match status" value="1"/>
</dbReference>
<evidence type="ECO:0000313" key="8">
    <source>
        <dbReference type="RefSeq" id="XP_035672968.1"/>
    </source>
</evidence>
<dbReference type="Pfam" id="PF00001">
    <property type="entry name" value="7tm_1"/>
    <property type="match status" value="1"/>
</dbReference>
<dbReference type="KEGG" id="bfo:118413550"/>
<reference evidence="8" key="2">
    <citation type="submission" date="2025-08" db="UniProtKB">
        <authorList>
            <consortium name="RefSeq"/>
        </authorList>
    </citation>
    <scope>IDENTIFICATION</scope>
    <source>
        <strain evidence="8">S238N-H82</strain>
        <tissue evidence="8">Testes</tissue>
    </source>
</reference>
<dbReference type="AlphaFoldDB" id="A0A9J7L089"/>
<dbReference type="InterPro" id="IPR017452">
    <property type="entry name" value="GPCR_Rhodpsn_7TM"/>
</dbReference>
<accession>A0A9J7L089</accession>
<reference evidence="7" key="1">
    <citation type="journal article" date="2020" name="Nat. Ecol. Evol.">
        <title>Deeply conserved synteny resolves early events in vertebrate evolution.</title>
        <authorList>
            <person name="Simakov O."/>
            <person name="Marletaz F."/>
            <person name="Yue J.X."/>
            <person name="O'Connell B."/>
            <person name="Jenkins J."/>
            <person name="Brandt A."/>
            <person name="Calef R."/>
            <person name="Tung C.H."/>
            <person name="Huang T.K."/>
            <person name="Schmutz J."/>
            <person name="Satoh N."/>
            <person name="Yu J.K."/>
            <person name="Putnam N.H."/>
            <person name="Green R.E."/>
            <person name="Rokhsar D.S."/>
        </authorList>
    </citation>
    <scope>NUCLEOTIDE SEQUENCE [LARGE SCALE GENOMIC DNA]</scope>
    <source>
        <strain evidence="7">S238N-H82</strain>
    </source>
</reference>
<name>A0A9J7L089_BRAFL</name>
<keyword evidence="3 5" id="KW-1133">Transmembrane helix</keyword>
<organism evidence="7 8">
    <name type="scientific">Branchiostoma floridae</name>
    <name type="common">Florida lancelet</name>
    <name type="synonym">Amphioxus</name>
    <dbReference type="NCBI Taxonomy" id="7739"/>
    <lineage>
        <taxon>Eukaryota</taxon>
        <taxon>Metazoa</taxon>
        <taxon>Chordata</taxon>
        <taxon>Cephalochordata</taxon>
        <taxon>Leptocardii</taxon>
        <taxon>Amphioxiformes</taxon>
        <taxon>Branchiostomatidae</taxon>
        <taxon>Branchiostoma</taxon>
    </lineage>
</organism>
<dbReference type="SUPFAM" id="SSF81321">
    <property type="entry name" value="Family A G protein-coupled receptor-like"/>
    <property type="match status" value="1"/>
</dbReference>
<dbReference type="GeneID" id="118413550"/>
<dbReference type="GO" id="GO:0004930">
    <property type="term" value="F:G protein-coupled receptor activity"/>
    <property type="evidence" value="ECO:0007669"/>
    <property type="project" value="InterPro"/>
</dbReference>
<dbReference type="CDD" id="cd00637">
    <property type="entry name" value="7tm_classA_rhodopsin-like"/>
    <property type="match status" value="1"/>
</dbReference>
<dbReference type="PANTHER" id="PTHR26451">
    <property type="entry name" value="G_PROTEIN_RECEP_F1_2 DOMAIN-CONTAINING PROTEIN"/>
    <property type="match status" value="1"/>
</dbReference>
<feature type="transmembrane region" description="Helical" evidence="5">
    <location>
        <begin position="31"/>
        <end position="52"/>
    </location>
</feature>
<evidence type="ECO:0000256" key="5">
    <source>
        <dbReference type="SAM" id="Phobius"/>
    </source>
</evidence>
<protein>
    <submittedName>
        <fullName evidence="8">Olfactory receptor 14K1-like</fullName>
    </submittedName>
</protein>
<comment type="subcellular location">
    <subcellularLocation>
        <location evidence="1">Membrane</location>
    </subcellularLocation>
</comment>
<feature type="transmembrane region" description="Helical" evidence="5">
    <location>
        <begin position="162"/>
        <end position="184"/>
    </location>
</feature>
<sequence>MFGAYLLMATELYHFICNPLHYRSKVTTRRVIIGIVSVRAFALIFGIGQTLIKRLQNPCESLFCQPEAFTSTSPAAIFKNVCIVGVLLAVLAIIIVYYLVYKEARKQQERDEHRNLWLYQTKAFKTLVPHIVVLVVSVASYVFLVASGRALLNDGEKASTSLLITVIVANRIFLTLSSMVNPIVYSFRHPEFRQALGELFSPTSIPSVPAPVPPPVTLQRRHDVAVIEVPHYHDNDSQ</sequence>
<evidence type="ECO:0000256" key="3">
    <source>
        <dbReference type="ARBA" id="ARBA00022989"/>
    </source>
</evidence>
<feature type="transmembrane region" description="Helical" evidence="5">
    <location>
        <begin position="77"/>
        <end position="100"/>
    </location>
</feature>
<keyword evidence="4 5" id="KW-0472">Membrane</keyword>
<dbReference type="InterPro" id="IPR000276">
    <property type="entry name" value="GPCR_Rhodpsn"/>
</dbReference>
<evidence type="ECO:0000256" key="2">
    <source>
        <dbReference type="ARBA" id="ARBA00022692"/>
    </source>
</evidence>
<gene>
    <name evidence="8" type="primary">LOC118413550</name>
</gene>
<dbReference type="GO" id="GO:0016020">
    <property type="term" value="C:membrane"/>
    <property type="evidence" value="ECO:0007669"/>
    <property type="project" value="UniProtKB-SubCell"/>
</dbReference>
<evidence type="ECO:0000313" key="7">
    <source>
        <dbReference type="Proteomes" id="UP000001554"/>
    </source>
</evidence>
<dbReference type="OMA" id="LYHFICN"/>
<evidence type="ECO:0000256" key="1">
    <source>
        <dbReference type="ARBA" id="ARBA00004370"/>
    </source>
</evidence>
<evidence type="ECO:0000256" key="4">
    <source>
        <dbReference type="ARBA" id="ARBA00023136"/>
    </source>
</evidence>
<dbReference type="RefSeq" id="XP_035672968.1">
    <property type="nucleotide sequence ID" value="XM_035817075.1"/>
</dbReference>
<proteinExistence type="predicted"/>
<dbReference type="PROSITE" id="PS50262">
    <property type="entry name" value="G_PROTEIN_RECEP_F1_2"/>
    <property type="match status" value="1"/>
</dbReference>
<evidence type="ECO:0000259" key="6">
    <source>
        <dbReference type="PROSITE" id="PS50262"/>
    </source>
</evidence>
<dbReference type="InterPro" id="IPR052921">
    <property type="entry name" value="GPCR1_Superfamily_Member"/>
</dbReference>
<keyword evidence="2 5" id="KW-0812">Transmembrane</keyword>
<dbReference type="Proteomes" id="UP000001554">
    <property type="component" value="Chromosome 4"/>
</dbReference>
<keyword evidence="7" id="KW-1185">Reference proteome</keyword>
<feature type="transmembrane region" description="Helical" evidence="5">
    <location>
        <begin position="127"/>
        <end position="150"/>
    </location>
</feature>